<feature type="domain" description="Beta-lactamase-related" evidence="1">
    <location>
        <begin position="51"/>
        <end position="367"/>
    </location>
</feature>
<dbReference type="InterPro" id="IPR001466">
    <property type="entry name" value="Beta-lactam-related"/>
</dbReference>
<dbReference type="InterPro" id="IPR050491">
    <property type="entry name" value="AmpC-like"/>
</dbReference>
<dbReference type="PANTHER" id="PTHR46825:SF8">
    <property type="entry name" value="BETA-LACTAMASE-RELATED"/>
    <property type="match status" value="1"/>
</dbReference>
<keyword evidence="3" id="KW-1185">Reference proteome</keyword>
<evidence type="ECO:0000259" key="1">
    <source>
        <dbReference type="Pfam" id="PF00144"/>
    </source>
</evidence>
<dbReference type="Pfam" id="PF00144">
    <property type="entry name" value="Beta-lactamase"/>
    <property type="match status" value="1"/>
</dbReference>
<sequence>MINLFMNLLSNPLSILLSTLLLINSLSSKGQYLEPIKTNHKLKTQLDTIVNRCVVDYLSNNNTFSVSIGIYNKGSKTTYYYSKEKLPNANNYYNIGSVAKTFVAALLAQAVIEKKINLDDDIRKYLPGNYPNLQYNGHGILVKHLANHTSALPKTFRLLSTKVVDSLKGLAIPEQVDYLGNYSRDNLFDDLRKVTLDSIPGTKFSYNSMAVMVLIALLENSYKNSYEHLISAYLKGHLGMYHTVPYLNELQKNDIVQGHDNKGQPVPFANLRGFYFGPTMNSTINDMLTYIEANLKLNDKALLLTHQLTYGKDDGFGMGLGWMINRDERGTRYFYHDGNTKIGYNTLCVLYPTYDYGIIIIVNDTVDQHKVGEIENTIRHQFLMRNQ</sequence>
<dbReference type="Proteomes" id="UP000286402">
    <property type="component" value="Unassembled WGS sequence"/>
</dbReference>
<name>A0A420FFD7_9SPHI</name>
<dbReference type="AlphaFoldDB" id="A0A420FFD7"/>
<organism evidence="2 3">
    <name type="scientific">Sphingobacterium siyangense</name>
    <dbReference type="NCBI Taxonomy" id="459529"/>
    <lineage>
        <taxon>Bacteria</taxon>
        <taxon>Pseudomonadati</taxon>
        <taxon>Bacteroidota</taxon>
        <taxon>Sphingobacteriia</taxon>
        <taxon>Sphingobacteriales</taxon>
        <taxon>Sphingobacteriaceae</taxon>
        <taxon>Sphingobacterium</taxon>
    </lineage>
</organism>
<dbReference type="Gene3D" id="3.40.710.10">
    <property type="entry name" value="DD-peptidase/beta-lactamase superfamily"/>
    <property type="match status" value="1"/>
</dbReference>
<proteinExistence type="predicted"/>
<dbReference type="InterPro" id="IPR012338">
    <property type="entry name" value="Beta-lactam/transpept-like"/>
</dbReference>
<dbReference type="PANTHER" id="PTHR46825">
    <property type="entry name" value="D-ALANYL-D-ALANINE-CARBOXYPEPTIDASE/ENDOPEPTIDASE AMPH"/>
    <property type="match status" value="1"/>
</dbReference>
<comment type="caution">
    <text evidence="2">The sequence shown here is derived from an EMBL/GenBank/DDBJ whole genome shotgun (WGS) entry which is preliminary data.</text>
</comment>
<reference evidence="2 3" key="1">
    <citation type="submission" date="2016-07" db="EMBL/GenBank/DDBJ databases">
        <title>Genome analysis of Sphingobacterium siyangense T12B17.</title>
        <authorList>
            <person name="Xu D."/>
            <person name="Su Y."/>
            <person name="Zheng S."/>
        </authorList>
    </citation>
    <scope>NUCLEOTIDE SEQUENCE [LARGE SCALE GENOMIC DNA]</scope>
    <source>
        <strain evidence="2 3">T12B17</strain>
    </source>
</reference>
<accession>A0A420FFD7</accession>
<gene>
    <name evidence="2" type="ORF">BCY89_16220</name>
</gene>
<dbReference type="SUPFAM" id="SSF56601">
    <property type="entry name" value="beta-lactamase/transpeptidase-like"/>
    <property type="match status" value="1"/>
</dbReference>
<evidence type="ECO:0000313" key="2">
    <source>
        <dbReference type="EMBL" id="RKF31713.1"/>
    </source>
</evidence>
<dbReference type="EMBL" id="MCAQ01000028">
    <property type="protein sequence ID" value="RKF31713.1"/>
    <property type="molecule type" value="Genomic_DNA"/>
</dbReference>
<evidence type="ECO:0000313" key="3">
    <source>
        <dbReference type="Proteomes" id="UP000286402"/>
    </source>
</evidence>
<protein>
    <recommendedName>
        <fullName evidence="1">Beta-lactamase-related domain-containing protein</fullName>
    </recommendedName>
</protein>